<name>A0A1I7HCD7_9FIRM</name>
<keyword evidence="2" id="KW-0288">FMN</keyword>
<dbReference type="PANTHER" id="PTHR43278">
    <property type="entry name" value="NAD(P)H-DEPENDENT FMN-CONTAINING OXIDOREDUCTASE YWQN-RELATED"/>
    <property type="match status" value="1"/>
</dbReference>
<keyword evidence="6" id="KW-1185">Reference proteome</keyword>
<dbReference type="Pfam" id="PF03358">
    <property type="entry name" value="FMN_red"/>
    <property type="match status" value="1"/>
</dbReference>
<evidence type="ECO:0000313" key="6">
    <source>
        <dbReference type="Proteomes" id="UP000198817"/>
    </source>
</evidence>
<dbReference type="InterPro" id="IPR029039">
    <property type="entry name" value="Flavoprotein-like_sf"/>
</dbReference>
<evidence type="ECO:0000256" key="2">
    <source>
        <dbReference type="ARBA" id="ARBA00022643"/>
    </source>
</evidence>
<gene>
    <name evidence="5" type="ORF">SAMN05216508_11516</name>
</gene>
<reference evidence="5 6" key="1">
    <citation type="submission" date="2016-10" db="EMBL/GenBank/DDBJ databases">
        <authorList>
            <person name="de Groot N.N."/>
        </authorList>
    </citation>
    <scope>NUCLEOTIDE SEQUENCE [LARGE SCALE GENOMIC DNA]</scope>
    <source>
        <strain evidence="5 6">KHGC13</strain>
    </source>
</reference>
<dbReference type="EMBL" id="FPBT01000015">
    <property type="protein sequence ID" value="SFU58385.1"/>
    <property type="molecule type" value="Genomic_DNA"/>
</dbReference>
<feature type="domain" description="Cyclophilin-like" evidence="4">
    <location>
        <begin position="185"/>
        <end position="289"/>
    </location>
</feature>
<dbReference type="Proteomes" id="UP000198817">
    <property type="component" value="Unassembled WGS sequence"/>
</dbReference>
<dbReference type="AlphaFoldDB" id="A0A1I7HCD7"/>
<dbReference type="PANTHER" id="PTHR43278:SF2">
    <property type="entry name" value="IRON-SULFUR FLAVOPROTEIN"/>
    <property type="match status" value="1"/>
</dbReference>
<dbReference type="SUPFAM" id="SSF52218">
    <property type="entry name" value="Flavoproteins"/>
    <property type="match status" value="1"/>
</dbReference>
<proteinExistence type="predicted"/>
<evidence type="ECO:0000313" key="5">
    <source>
        <dbReference type="EMBL" id="SFU58385.1"/>
    </source>
</evidence>
<dbReference type="InterPro" id="IPR005025">
    <property type="entry name" value="FMN_Rdtase-like_dom"/>
</dbReference>
<evidence type="ECO:0000259" key="3">
    <source>
        <dbReference type="Pfam" id="PF03358"/>
    </source>
</evidence>
<dbReference type="Pfam" id="PF18050">
    <property type="entry name" value="Cyclophil_like2"/>
    <property type="match status" value="1"/>
</dbReference>
<keyword evidence="1" id="KW-0285">Flavoprotein</keyword>
<accession>A0A1I7HCD7</accession>
<evidence type="ECO:0000256" key="1">
    <source>
        <dbReference type="ARBA" id="ARBA00022630"/>
    </source>
</evidence>
<dbReference type="RefSeq" id="WP_090471411.1">
    <property type="nucleotide sequence ID" value="NZ_FOWF01000016.1"/>
</dbReference>
<protein>
    <submittedName>
        <fullName evidence="5">Multimeric flavodoxin WrbA</fullName>
    </submittedName>
</protein>
<dbReference type="GO" id="GO:0016491">
    <property type="term" value="F:oxidoreductase activity"/>
    <property type="evidence" value="ECO:0007669"/>
    <property type="project" value="InterPro"/>
</dbReference>
<feature type="domain" description="NADPH-dependent FMN reductase-like" evidence="3">
    <location>
        <begin position="1"/>
        <end position="122"/>
    </location>
</feature>
<dbReference type="Gene3D" id="3.40.50.360">
    <property type="match status" value="1"/>
</dbReference>
<dbReference type="OrthoDB" id="9805976at2"/>
<dbReference type="InterPro" id="IPR041183">
    <property type="entry name" value="Cyclophilin-like"/>
</dbReference>
<evidence type="ECO:0000259" key="4">
    <source>
        <dbReference type="Pfam" id="PF18050"/>
    </source>
</evidence>
<dbReference type="InterPro" id="IPR051796">
    <property type="entry name" value="ISF_SsuE-like"/>
</dbReference>
<sequence length="300" mass="33130">MKIIILNGSPRPRGNTAAMIEAYKSGAESAGHMVTVFDVCRMNIKGCLACEYCHTKAFRTCVQQDDMQKIYPVLDEADMIVLASPVYYHGFSGQLQCAINRIYAPGYPKKLKKAALLLSSGDKGVYDGAIFAYQNSFIEYLHLEDMGIFTAAGSENKSDELLDKLKAAGAALTEPDDHNIARLVITSGDLTVKAKLNDSMAARDLMNRLPMTVTGFDSGIDYCCECRDGALDESEMQDGWENGDINLSGGWFAILYGGEEQSASYHQMIVAHLTEEDNQLIQTLPKQATFQLSLEELYRR</sequence>
<dbReference type="STRING" id="155865.SAMN05216515_11616"/>
<organism evidence="5 6">
    <name type="scientific">Eubacterium pyruvativorans</name>
    <dbReference type="NCBI Taxonomy" id="155865"/>
    <lineage>
        <taxon>Bacteria</taxon>
        <taxon>Bacillati</taxon>
        <taxon>Bacillota</taxon>
        <taxon>Clostridia</taxon>
        <taxon>Eubacteriales</taxon>
        <taxon>Eubacteriaceae</taxon>
        <taxon>Eubacterium</taxon>
    </lineage>
</organism>